<accession>A0ABU1MQ20</accession>
<dbReference type="RefSeq" id="WP_309805887.1">
    <property type="nucleotide sequence ID" value="NZ_JAVDRD010000008.1"/>
</dbReference>
<comment type="caution">
    <text evidence="4">The sequence shown here is derived from an EMBL/GenBank/DDBJ whole genome shotgun (WGS) entry which is preliminary data.</text>
</comment>
<reference evidence="4 5" key="1">
    <citation type="submission" date="2023-07" db="EMBL/GenBank/DDBJ databases">
        <title>Sorghum-associated microbial communities from plants grown in Nebraska, USA.</title>
        <authorList>
            <person name="Schachtman D."/>
        </authorList>
    </citation>
    <scope>NUCLEOTIDE SEQUENCE [LARGE SCALE GENOMIC DNA]</scope>
    <source>
        <strain evidence="4 5">DS1027</strain>
    </source>
</reference>
<gene>
    <name evidence="4" type="ORF">J2792_003131</name>
</gene>
<keyword evidence="1" id="KW-0378">Hydrolase</keyword>
<sequence length="328" mass="34244">MFARLPAALGLLALLATPAVAPARDFPTEAAPVLADRFPQVPVAFPGGVKAWRDVTYQQLPGYRPQALDIYVPATKGPHPLVLYIHGGGWMAGHTRHSGAFADWPKVLAALAAEGFTVASLEYRLSGEAKFPAQLQDANAALRFLRGHAAQYAIDPARVALWGGSAGGHLTALTALTCKNTALDPAAGGDACVQGAVTWYGVYDFAGMNATPDGNSAGSRLLGCDGPCSADKLRSVSPVAYIDAKDPPFLLIHGEEDKTVPVAQSHLGEAALKAAGVPVTAIYIPHVDHSFIGRTPAETHAASMQALNATFDFFHRVLKVPGPAGTGK</sequence>
<dbReference type="Gene3D" id="3.40.50.1820">
    <property type="entry name" value="alpha/beta hydrolase"/>
    <property type="match status" value="1"/>
</dbReference>
<feature type="signal peptide" evidence="2">
    <location>
        <begin position="1"/>
        <end position="23"/>
    </location>
</feature>
<evidence type="ECO:0000256" key="2">
    <source>
        <dbReference type="SAM" id="SignalP"/>
    </source>
</evidence>
<feature type="domain" description="BD-FAE-like" evidence="3">
    <location>
        <begin position="68"/>
        <end position="267"/>
    </location>
</feature>
<organism evidence="4 5">
    <name type="scientific">Novosphingobium capsulatum</name>
    <dbReference type="NCBI Taxonomy" id="13688"/>
    <lineage>
        <taxon>Bacteria</taxon>
        <taxon>Pseudomonadati</taxon>
        <taxon>Pseudomonadota</taxon>
        <taxon>Alphaproteobacteria</taxon>
        <taxon>Sphingomonadales</taxon>
        <taxon>Sphingomonadaceae</taxon>
        <taxon>Novosphingobium</taxon>
    </lineage>
</organism>
<dbReference type="InterPro" id="IPR029058">
    <property type="entry name" value="AB_hydrolase_fold"/>
</dbReference>
<evidence type="ECO:0000313" key="5">
    <source>
        <dbReference type="Proteomes" id="UP001184150"/>
    </source>
</evidence>
<dbReference type="InterPro" id="IPR050300">
    <property type="entry name" value="GDXG_lipolytic_enzyme"/>
</dbReference>
<dbReference type="Pfam" id="PF20434">
    <property type="entry name" value="BD-FAE"/>
    <property type="match status" value="1"/>
</dbReference>
<keyword evidence="5" id="KW-1185">Reference proteome</keyword>
<keyword evidence="2" id="KW-0732">Signal</keyword>
<protein>
    <submittedName>
        <fullName evidence="4">Acetyl esterase/lipase</fullName>
    </submittedName>
</protein>
<evidence type="ECO:0000256" key="1">
    <source>
        <dbReference type="ARBA" id="ARBA00022801"/>
    </source>
</evidence>
<proteinExistence type="predicted"/>
<dbReference type="PANTHER" id="PTHR48081">
    <property type="entry name" value="AB HYDROLASE SUPERFAMILY PROTEIN C4A8.06C"/>
    <property type="match status" value="1"/>
</dbReference>
<dbReference type="Proteomes" id="UP001184150">
    <property type="component" value="Unassembled WGS sequence"/>
</dbReference>
<dbReference type="InterPro" id="IPR049492">
    <property type="entry name" value="BD-FAE-like_dom"/>
</dbReference>
<evidence type="ECO:0000313" key="4">
    <source>
        <dbReference type="EMBL" id="MDR6512248.1"/>
    </source>
</evidence>
<evidence type="ECO:0000259" key="3">
    <source>
        <dbReference type="Pfam" id="PF20434"/>
    </source>
</evidence>
<feature type="chain" id="PRO_5045528282" evidence="2">
    <location>
        <begin position="24"/>
        <end position="328"/>
    </location>
</feature>
<dbReference type="EMBL" id="JAVDRD010000008">
    <property type="protein sequence ID" value="MDR6512248.1"/>
    <property type="molecule type" value="Genomic_DNA"/>
</dbReference>
<dbReference type="SUPFAM" id="SSF53474">
    <property type="entry name" value="alpha/beta-Hydrolases"/>
    <property type="match status" value="1"/>
</dbReference>
<name>A0ABU1MQ20_9SPHN</name>
<dbReference type="PANTHER" id="PTHR48081:SF13">
    <property type="entry name" value="ALPHA_BETA HYDROLASE"/>
    <property type="match status" value="1"/>
</dbReference>